<feature type="compositionally biased region" description="Polar residues" evidence="1">
    <location>
        <begin position="370"/>
        <end position="385"/>
    </location>
</feature>
<protein>
    <submittedName>
        <fullName evidence="2">Uncharacterized protein</fullName>
    </submittedName>
</protein>
<accession>A0A8H5CUW4</accession>
<dbReference type="EMBL" id="JAACJM010000086">
    <property type="protein sequence ID" value="KAF5348395.1"/>
    <property type="molecule type" value="Genomic_DNA"/>
</dbReference>
<comment type="caution">
    <text evidence="2">The sequence shown here is derived from an EMBL/GenBank/DDBJ whole genome shotgun (WGS) entry which is preliminary data.</text>
</comment>
<gene>
    <name evidence="2" type="ORF">D9758_010916</name>
</gene>
<evidence type="ECO:0000313" key="2">
    <source>
        <dbReference type="EMBL" id="KAF5348395.1"/>
    </source>
</evidence>
<sequence length="426" mass="45963">MVFRIPTHLEYFVPPSAPLIPADTQSALTHPWRGKLVVSGLRASDIEGSQEIRVTAVETDGETPPSSSHLWPSSLIFTVTNALPILKQLQDYIRTAAQQGRPVPMCTFMPERQRDPDAHTVNQTLFRSLSRILWQDQHVAVVPFSASPKLSHSPYPNRSMGILIYPASNSTTMLIGAIFLNPSEGLPDFVNAAQPSHSSPSSLSQLQVSSSQIPMPSQTSYPHSYSTPFGHGRDEVPISPTVLNSRSSTRISSHLRASSSRQRSASESFRRHASPAASYGHGALGHQSQSLSPTSEHGESVNIRQFHHAYPHAVPSSSIARLAGSGGGVDPYRHPSYRSMSPVSSISGMPAHSGAPYIPSSDPYAASEGQYPQMTNPSPRDSASPTVPYPPEGARSSSTRSYTQTAYPLPPDRRGSGSSTHSPYGQ</sequence>
<feature type="compositionally biased region" description="Polar residues" evidence="1">
    <location>
        <begin position="286"/>
        <end position="295"/>
    </location>
</feature>
<feature type="region of interest" description="Disordered" evidence="1">
    <location>
        <begin position="190"/>
        <end position="299"/>
    </location>
</feature>
<reference evidence="2 3" key="1">
    <citation type="journal article" date="2020" name="ISME J.">
        <title>Uncovering the hidden diversity of litter-decomposition mechanisms in mushroom-forming fungi.</title>
        <authorList>
            <person name="Floudas D."/>
            <person name="Bentzer J."/>
            <person name="Ahren D."/>
            <person name="Johansson T."/>
            <person name="Persson P."/>
            <person name="Tunlid A."/>
        </authorList>
    </citation>
    <scope>NUCLEOTIDE SEQUENCE [LARGE SCALE GENOMIC DNA]</scope>
    <source>
        <strain evidence="2 3">CBS 291.85</strain>
    </source>
</reference>
<feature type="compositionally biased region" description="Low complexity" evidence="1">
    <location>
        <begin position="194"/>
        <end position="212"/>
    </location>
</feature>
<name>A0A8H5CUW4_9AGAR</name>
<keyword evidence="3" id="KW-1185">Reference proteome</keyword>
<feature type="compositionally biased region" description="Polar residues" evidence="1">
    <location>
        <begin position="395"/>
        <end position="406"/>
    </location>
</feature>
<feature type="region of interest" description="Disordered" evidence="1">
    <location>
        <begin position="354"/>
        <end position="426"/>
    </location>
</feature>
<feature type="compositionally biased region" description="Low complexity" evidence="1">
    <location>
        <begin position="247"/>
        <end position="267"/>
    </location>
</feature>
<organism evidence="2 3">
    <name type="scientific">Tetrapyrgos nigripes</name>
    <dbReference type="NCBI Taxonomy" id="182062"/>
    <lineage>
        <taxon>Eukaryota</taxon>
        <taxon>Fungi</taxon>
        <taxon>Dikarya</taxon>
        <taxon>Basidiomycota</taxon>
        <taxon>Agaricomycotina</taxon>
        <taxon>Agaricomycetes</taxon>
        <taxon>Agaricomycetidae</taxon>
        <taxon>Agaricales</taxon>
        <taxon>Marasmiineae</taxon>
        <taxon>Marasmiaceae</taxon>
        <taxon>Tetrapyrgos</taxon>
    </lineage>
</organism>
<feature type="compositionally biased region" description="Polar residues" evidence="1">
    <location>
        <begin position="213"/>
        <end position="227"/>
    </location>
</feature>
<evidence type="ECO:0000313" key="3">
    <source>
        <dbReference type="Proteomes" id="UP000559256"/>
    </source>
</evidence>
<proteinExistence type="predicted"/>
<dbReference type="AlphaFoldDB" id="A0A8H5CUW4"/>
<feature type="compositionally biased region" description="Polar residues" evidence="1">
    <location>
        <begin position="416"/>
        <end position="426"/>
    </location>
</feature>
<evidence type="ECO:0000256" key="1">
    <source>
        <dbReference type="SAM" id="MobiDB-lite"/>
    </source>
</evidence>
<dbReference type="OrthoDB" id="3244905at2759"/>
<dbReference type="Proteomes" id="UP000559256">
    <property type="component" value="Unassembled WGS sequence"/>
</dbReference>